<dbReference type="STRING" id="1044.EH31_01525"/>
<evidence type="ECO:0000313" key="14">
    <source>
        <dbReference type="EMBL" id="KEO91370.1"/>
    </source>
</evidence>
<dbReference type="eggNOG" id="COG1502">
    <property type="taxonomic scope" value="Bacteria"/>
</dbReference>
<gene>
    <name evidence="14" type="ORF">EH31_01525</name>
</gene>
<evidence type="ECO:0000256" key="4">
    <source>
        <dbReference type="ARBA" id="ARBA00022475"/>
    </source>
</evidence>
<evidence type="ECO:0000256" key="10">
    <source>
        <dbReference type="ARBA" id="ARBA00023136"/>
    </source>
</evidence>
<evidence type="ECO:0000313" key="15">
    <source>
        <dbReference type="Proteomes" id="UP000027647"/>
    </source>
</evidence>
<feature type="domain" description="PLD phosphodiesterase" evidence="13">
    <location>
        <begin position="397"/>
        <end position="424"/>
    </location>
</feature>
<evidence type="ECO:0000256" key="7">
    <source>
        <dbReference type="ARBA" id="ARBA00022692"/>
    </source>
</evidence>
<protein>
    <recommendedName>
        <fullName evidence="11">Cardiolipin synthase</fullName>
        <ecNumber evidence="11">2.7.8.-</ecNumber>
    </recommendedName>
</protein>
<dbReference type="GO" id="GO:0005576">
    <property type="term" value="C:extracellular region"/>
    <property type="evidence" value="ECO:0007669"/>
    <property type="project" value="UniProtKB-SubCell"/>
</dbReference>
<evidence type="ECO:0000256" key="3">
    <source>
        <dbReference type="ARBA" id="ARBA00004613"/>
    </source>
</evidence>
<evidence type="ECO:0000256" key="8">
    <source>
        <dbReference type="ARBA" id="ARBA00022737"/>
    </source>
</evidence>
<dbReference type="EC" id="2.7.8.-" evidence="11"/>
<feature type="transmembrane region" description="Helical" evidence="12">
    <location>
        <begin position="16"/>
        <end position="37"/>
    </location>
</feature>
<dbReference type="InterPro" id="IPR001736">
    <property type="entry name" value="PLipase_D/transphosphatidylase"/>
</dbReference>
<dbReference type="Gene3D" id="3.30.870.10">
    <property type="entry name" value="Endonuclease Chain A"/>
    <property type="match status" value="2"/>
</dbReference>
<sequence length="484" mass="54165">MDPTTVTDLLLTSSSWLWANKFAVGGWIIAIVAFVAVPFRRAPSEARSWLLVFFALPWLAVVGYGLIGRPYFSAKRKKHLEALPSLNDRILPLVNGSCKPPELSSDNRSVERMAYGIGGFAATKGNRIEMIGDYDAAYHAIVKDIDAAKVHVHLEFYIFRDDRMGQMIIAALERAVLRGVQCRVLVDALGSYWSLVRLKRRLRHVGVVVHDILPLRRRLRSSRVDLRNHRKIVVVDGMIGYTGSQNVWDVLEQSGRANKDLLLRVEGPVVAQLQAVFAADWYLETLEELSHEQFYPSPATSGDCTAQIVPTGPENPDVGVDLIFARAMHNAEAEVVITTPYFIPNDAVISAIKAAVIGGVRVKLITPRKSDHRLVGLAQRSYYSQLLSLGAEIHLHGPDFLHAKHFRVDNEVSIVGTSNMDVRSFELNAEIDLVTYDAEFAERLQQFETALLGECERLSLDEWSQRPLHLKILENTARLMADLI</sequence>
<dbReference type="GO" id="GO:0008808">
    <property type="term" value="F:cardiolipin synthase activity"/>
    <property type="evidence" value="ECO:0007669"/>
    <property type="project" value="UniProtKB-UniRule"/>
</dbReference>
<name>A0A074MF19_ERYLO</name>
<keyword evidence="8" id="KW-0677">Repeat</keyword>
<dbReference type="CDD" id="cd09158">
    <property type="entry name" value="PLDc_EcCLS_like_2"/>
    <property type="match status" value="1"/>
</dbReference>
<dbReference type="GO" id="GO:0005886">
    <property type="term" value="C:plasma membrane"/>
    <property type="evidence" value="ECO:0007669"/>
    <property type="project" value="UniProtKB-SubCell"/>
</dbReference>
<comment type="subcellular location">
    <subcellularLocation>
        <location evidence="2">Cell membrane</location>
    </subcellularLocation>
    <subcellularLocation>
        <location evidence="3">Secreted</location>
    </subcellularLocation>
</comment>
<organism evidence="14 15">
    <name type="scientific">Erythrobacter longus</name>
    <dbReference type="NCBI Taxonomy" id="1044"/>
    <lineage>
        <taxon>Bacteria</taxon>
        <taxon>Pseudomonadati</taxon>
        <taxon>Pseudomonadota</taxon>
        <taxon>Alphaproteobacteria</taxon>
        <taxon>Sphingomonadales</taxon>
        <taxon>Erythrobacteraceae</taxon>
        <taxon>Erythrobacter/Porphyrobacter group</taxon>
        <taxon>Erythrobacter</taxon>
    </lineage>
</organism>
<keyword evidence="9 12" id="KW-1133">Transmembrane helix</keyword>
<evidence type="ECO:0000256" key="11">
    <source>
        <dbReference type="NCBIfam" id="TIGR04265"/>
    </source>
</evidence>
<dbReference type="InterPro" id="IPR022924">
    <property type="entry name" value="Cardiolipin_synthase"/>
</dbReference>
<keyword evidence="4" id="KW-1003">Cell membrane</keyword>
<dbReference type="PROSITE" id="PS50035">
    <property type="entry name" value="PLD"/>
    <property type="match status" value="2"/>
</dbReference>
<dbReference type="EMBL" id="JMIW01000001">
    <property type="protein sequence ID" value="KEO91370.1"/>
    <property type="molecule type" value="Genomic_DNA"/>
</dbReference>
<dbReference type="SUPFAM" id="SSF56024">
    <property type="entry name" value="Phospholipase D/nuclease"/>
    <property type="match status" value="2"/>
</dbReference>
<keyword evidence="7 12" id="KW-0812">Transmembrane</keyword>
<comment type="caution">
    <text evidence="14">The sequence shown here is derived from an EMBL/GenBank/DDBJ whole genome shotgun (WGS) entry which is preliminary data.</text>
</comment>
<dbReference type="GO" id="GO:0032049">
    <property type="term" value="P:cardiolipin biosynthetic process"/>
    <property type="evidence" value="ECO:0007669"/>
    <property type="project" value="UniProtKB-UniRule"/>
</dbReference>
<dbReference type="AlphaFoldDB" id="A0A074MF19"/>
<dbReference type="InterPro" id="IPR025202">
    <property type="entry name" value="PLD-like_dom"/>
</dbReference>
<accession>A0A074MF19</accession>
<dbReference type="NCBIfam" id="TIGR04265">
    <property type="entry name" value="bac_cardiolipin"/>
    <property type="match status" value="1"/>
</dbReference>
<evidence type="ECO:0000256" key="5">
    <source>
        <dbReference type="ARBA" id="ARBA00022525"/>
    </source>
</evidence>
<feature type="transmembrane region" description="Helical" evidence="12">
    <location>
        <begin position="49"/>
        <end position="67"/>
    </location>
</feature>
<dbReference type="PANTHER" id="PTHR21248:SF22">
    <property type="entry name" value="PHOSPHOLIPASE D"/>
    <property type="match status" value="1"/>
</dbReference>
<dbReference type="Pfam" id="PF13091">
    <property type="entry name" value="PLDc_2"/>
    <property type="match status" value="2"/>
</dbReference>
<proteinExistence type="predicted"/>
<keyword evidence="5" id="KW-0964">Secreted</keyword>
<keyword evidence="6" id="KW-0808">Transferase</keyword>
<evidence type="ECO:0000256" key="1">
    <source>
        <dbReference type="ARBA" id="ARBA00003145"/>
    </source>
</evidence>
<reference evidence="14 15" key="1">
    <citation type="submission" date="2014-04" db="EMBL/GenBank/DDBJ databases">
        <title>A comprehensive comparison of genomes of Erythrobacter spp. strains.</title>
        <authorList>
            <person name="Zheng Q."/>
        </authorList>
    </citation>
    <scope>NUCLEOTIDE SEQUENCE [LARGE SCALE GENOMIC DNA]</scope>
    <source>
        <strain evidence="14 15">DSM 6997</strain>
    </source>
</reference>
<keyword evidence="10 12" id="KW-0472">Membrane</keyword>
<evidence type="ECO:0000256" key="12">
    <source>
        <dbReference type="SAM" id="Phobius"/>
    </source>
</evidence>
<dbReference type="SMART" id="SM00155">
    <property type="entry name" value="PLDc"/>
    <property type="match status" value="2"/>
</dbReference>
<dbReference type="Proteomes" id="UP000027647">
    <property type="component" value="Unassembled WGS sequence"/>
</dbReference>
<evidence type="ECO:0000256" key="9">
    <source>
        <dbReference type="ARBA" id="ARBA00022989"/>
    </source>
</evidence>
<comment type="function">
    <text evidence="1">Could be a virulence factor.</text>
</comment>
<feature type="domain" description="PLD phosphodiesterase" evidence="13">
    <location>
        <begin position="224"/>
        <end position="247"/>
    </location>
</feature>
<evidence type="ECO:0000256" key="6">
    <source>
        <dbReference type="ARBA" id="ARBA00022679"/>
    </source>
</evidence>
<keyword evidence="15" id="KW-1185">Reference proteome</keyword>
<evidence type="ECO:0000256" key="2">
    <source>
        <dbReference type="ARBA" id="ARBA00004236"/>
    </source>
</evidence>
<evidence type="ECO:0000259" key="13">
    <source>
        <dbReference type="PROSITE" id="PS50035"/>
    </source>
</evidence>
<dbReference type="PANTHER" id="PTHR21248">
    <property type="entry name" value="CARDIOLIPIN SYNTHASE"/>
    <property type="match status" value="1"/>
</dbReference>